<comment type="caution">
    <text evidence="2">The sequence shown here is derived from an EMBL/GenBank/DDBJ whole genome shotgun (WGS) entry which is preliminary data.</text>
</comment>
<evidence type="ECO:0000256" key="1">
    <source>
        <dbReference type="SAM" id="MobiDB-lite"/>
    </source>
</evidence>
<proteinExistence type="predicted"/>
<feature type="compositionally biased region" description="Basic and acidic residues" evidence="1">
    <location>
        <begin position="106"/>
        <end position="120"/>
    </location>
</feature>
<organism evidence="2 3">
    <name type="scientific">Biomphalaria pfeifferi</name>
    <name type="common">Bloodfluke planorb</name>
    <name type="synonym">Freshwater snail</name>
    <dbReference type="NCBI Taxonomy" id="112525"/>
    <lineage>
        <taxon>Eukaryota</taxon>
        <taxon>Metazoa</taxon>
        <taxon>Spiralia</taxon>
        <taxon>Lophotrochozoa</taxon>
        <taxon>Mollusca</taxon>
        <taxon>Gastropoda</taxon>
        <taxon>Heterobranchia</taxon>
        <taxon>Euthyneura</taxon>
        <taxon>Panpulmonata</taxon>
        <taxon>Hygrophila</taxon>
        <taxon>Lymnaeoidea</taxon>
        <taxon>Planorbidae</taxon>
        <taxon>Biomphalaria</taxon>
    </lineage>
</organism>
<evidence type="ECO:0000313" key="3">
    <source>
        <dbReference type="Proteomes" id="UP001233172"/>
    </source>
</evidence>
<feature type="region of interest" description="Disordered" evidence="1">
    <location>
        <begin position="96"/>
        <end position="120"/>
    </location>
</feature>
<reference evidence="2" key="1">
    <citation type="journal article" date="2023" name="PLoS Negl. Trop. Dis.">
        <title>A genome sequence for Biomphalaria pfeifferi, the major vector snail for the human-infecting parasite Schistosoma mansoni.</title>
        <authorList>
            <person name="Bu L."/>
            <person name="Lu L."/>
            <person name="Laidemitt M.R."/>
            <person name="Zhang S.M."/>
            <person name="Mutuku M."/>
            <person name="Mkoji G."/>
            <person name="Steinauer M."/>
            <person name="Loker E.S."/>
        </authorList>
    </citation>
    <scope>NUCLEOTIDE SEQUENCE</scope>
    <source>
        <strain evidence="2">KasaAsao</strain>
    </source>
</reference>
<keyword evidence="3" id="KW-1185">Reference proteome</keyword>
<dbReference type="EMBL" id="JASAOG010000471">
    <property type="protein sequence ID" value="KAK0039240.1"/>
    <property type="molecule type" value="Genomic_DNA"/>
</dbReference>
<accession>A0AAD8AQV2</accession>
<dbReference type="AlphaFoldDB" id="A0AAD8AQV2"/>
<evidence type="ECO:0000313" key="2">
    <source>
        <dbReference type="EMBL" id="KAK0039240.1"/>
    </source>
</evidence>
<name>A0AAD8AQV2_BIOPF</name>
<protein>
    <submittedName>
        <fullName evidence="2">YaiO family outer membrane beta-barrel protein</fullName>
    </submittedName>
</protein>
<sequence length="133" mass="15300">MAFTAEAMISPTHRFVGKYSVMGEVEKGFKNGFVGHGGVRFTKYNTINATTGYGLIEKYWGQQSCGLYALRHENNRCRNRADASFSIHALLRRTRQQHRHGGFRSDATRKSRTESRNFAKPNVERERFRRVIG</sequence>
<gene>
    <name evidence="2" type="ORF">Bpfe_031329</name>
</gene>
<dbReference type="Proteomes" id="UP001233172">
    <property type="component" value="Unassembled WGS sequence"/>
</dbReference>
<reference evidence="2" key="2">
    <citation type="submission" date="2023-04" db="EMBL/GenBank/DDBJ databases">
        <authorList>
            <person name="Bu L."/>
            <person name="Lu L."/>
            <person name="Laidemitt M.R."/>
            <person name="Zhang S.M."/>
            <person name="Mutuku M."/>
            <person name="Mkoji G."/>
            <person name="Steinauer M."/>
            <person name="Loker E.S."/>
        </authorList>
    </citation>
    <scope>NUCLEOTIDE SEQUENCE</scope>
    <source>
        <strain evidence="2">KasaAsao</strain>
        <tissue evidence="2">Whole Snail</tissue>
    </source>
</reference>